<name>A0AAV4JM89_9GAST</name>
<sequence>MECVGEHCVCSGLARRGGAGEAQNQSAPVIAFCPVALALVPYPHSRPLARSVGPGRRVSAACSVLNHDGKQRAPIHPPPLFLFVPPKTNRGSLYIFPFDNEDFKRK</sequence>
<accession>A0AAV4JM89</accession>
<evidence type="ECO:0000313" key="2">
    <source>
        <dbReference type="Proteomes" id="UP000762676"/>
    </source>
</evidence>
<comment type="caution">
    <text evidence="1">The sequence shown here is derived from an EMBL/GenBank/DDBJ whole genome shotgun (WGS) entry which is preliminary data.</text>
</comment>
<dbReference type="Proteomes" id="UP000762676">
    <property type="component" value="Unassembled WGS sequence"/>
</dbReference>
<dbReference type="AlphaFoldDB" id="A0AAV4JM89"/>
<reference evidence="1 2" key="1">
    <citation type="journal article" date="2021" name="Elife">
        <title>Chloroplast acquisition without the gene transfer in kleptoplastic sea slugs, Plakobranchus ocellatus.</title>
        <authorList>
            <person name="Maeda T."/>
            <person name="Takahashi S."/>
            <person name="Yoshida T."/>
            <person name="Shimamura S."/>
            <person name="Takaki Y."/>
            <person name="Nagai Y."/>
            <person name="Toyoda A."/>
            <person name="Suzuki Y."/>
            <person name="Arimoto A."/>
            <person name="Ishii H."/>
            <person name="Satoh N."/>
            <person name="Nishiyama T."/>
            <person name="Hasebe M."/>
            <person name="Maruyama T."/>
            <person name="Minagawa J."/>
            <person name="Obokata J."/>
            <person name="Shigenobu S."/>
        </authorList>
    </citation>
    <scope>NUCLEOTIDE SEQUENCE [LARGE SCALE GENOMIC DNA]</scope>
</reference>
<keyword evidence="2" id="KW-1185">Reference proteome</keyword>
<organism evidence="1 2">
    <name type="scientific">Elysia marginata</name>
    <dbReference type="NCBI Taxonomy" id="1093978"/>
    <lineage>
        <taxon>Eukaryota</taxon>
        <taxon>Metazoa</taxon>
        <taxon>Spiralia</taxon>
        <taxon>Lophotrochozoa</taxon>
        <taxon>Mollusca</taxon>
        <taxon>Gastropoda</taxon>
        <taxon>Heterobranchia</taxon>
        <taxon>Euthyneura</taxon>
        <taxon>Panpulmonata</taxon>
        <taxon>Sacoglossa</taxon>
        <taxon>Placobranchoidea</taxon>
        <taxon>Plakobranchidae</taxon>
        <taxon>Elysia</taxon>
    </lineage>
</organism>
<proteinExistence type="predicted"/>
<gene>
    <name evidence="1" type="ORF">ElyMa_001625900</name>
</gene>
<protein>
    <submittedName>
        <fullName evidence="1">Uncharacterized protein</fullName>
    </submittedName>
</protein>
<dbReference type="EMBL" id="BMAT01003283">
    <property type="protein sequence ID" value="GFS22865.1"/>
    <property type="molecule type" value="Genomic_DNA"/>
</dbReference>
<evidence type="ECO:0000313" key="1">
    <source>
        <dbReference type="EMBL" id="GFS22865.1"/>
    </source>
</evidence>